<feature type="region of interest" description="Disordered" evidence="1">
    <location>
        <begin position="137"/>
        <end position="163"/>
    </location>
</feature>
<evidence type="ECO:0000313" key="2">
    <source>
        <dbReference type="EMBL" id="VEL21647.1"/>
    </source>
</evidence>
<gene>
    <name evidence="2" type="ORF">PXEA_LOCUS15087</name>
</gene>
<evidence type="ECO:0000256" key="1">
    <source>
        <dbReference type="SAM" id="MobiDB-lite"/>
    </source>
</evidence>
<reference evidence="2" key="1">
    <citation type="submission" date="2018-11" db="EMBL/GenBank/DDBJ databases">
        <authorList>
            <consortium name="Pathogen Informatics"/>
        </authorList>
    </citation>
    <scope>NUCLEOTIDE SEQUENCE</scope>
</reference>
<name>A0A3S5BET3_9PLAT</name>
<evidence type="ECO:0000313" key="3">
    <source>
        <dbReference type="Proteomes" id="UP000784294"/>
    </source>
</evidence>
<feature type="compositionally biased region" description="Polar residues" evidence="1">
    <location>
        <begin position="140"/>
        <end position="149"/>
    </location>
</feature>
<comment type="caution">
    <text evidence="2">The sequence shown here is derived from an EMBL/GenBank/DDBJ whole genome shotgun (WGS) entry which is preliminary data.</text>
</comment>
<dbReference type="Proteomes" id="UP000784294">
    <property type="component" value="Unassembled WGS sequence"/>
</dbReference>
<sequence>MGLLCCDRDESFEDLARRFSTNSFVSPYLNWESDTLDLLARTSTRLRVTKIKVSPDDRYLAVEYSVADGLRQLIGIWSGGLSTKNGSLLAGLARSSSQSRLRFGTDVNGTSLLLHFVRGGSEFLIVELSYGSNLGGSDGDNASSSTQVGTKPEVSISGSHSQRCVPSLPEPNRRIYNFRAFRQAIDDAYLIRGGHILAAVSGKIVRVRLTSLIDQHKGSETLRFIGRELNGPVFSAELGLIYANSDNDLLSYYNIYTQSLFRLSLPQRCISQIGDYENIAKHLLQGDLHEEFPIERHLSPDGKRMAIVYSFRHNCPGMFDLEDSPIPEKSLEWMMQNIYRKPSIQSINYYTGLGGQCENGTHALKDSSTLVITRPLAAYKRTIVRLYDLTGKIAGGGCEMLCQISLQGEQIFALTAHHGLLTLRPNHVITSYSCYKVDGPSGPENSSVNKTLSLDYDRRTTLSRYSPIDGHFLGYADFEHPVLPGARLIGQDEYRLIVCCGVNGRWLRIMLAPSFKQIEFECDVESVLRRHDELARSARVTRIFPCEAAWSNVVVQFAWIVSILGC</sequence>
<dbReference type="EMBL" id="CAAALY010052374">
    <property type="protein sequence ID" value="VEL21647.1"/>
    <property type="molecule type" value="Genomic_DNA"/>
</dbReference>
<dbReference type="AlphaFoldDB" id="A0A3S5BET3"/>
<accession>A0A3S5BET3</accession>
<proteinExistence type="predicted"/>
<dbReference type="OrthoDB" id="6244131at2759"/>
<protein>
    <submittedName>
        <fullName evidence="2">Uncharacterized protein</fullName>
    </submittedName>
</protein>
<keyword evidence="3" id="KW-1185">Reference proteome</keyword>
<organism evidence="2 3">
    <name type="scientific">Protopolystoma xenopodis</name>
    <dbReference type="NCBI Taxonomy" id="117903"/>
    <lineage>
        <taxon>Eukaryota</taxon>
        <taxon>Metazoa</taxon>
        <taxon>Spiralia</taxon>
        <taxon>Lophotrochozoa</taxon>
        <taxon>Platyhelminthes</taxon>
        <taxon>Monogenea</taxon>
        <taxon>Polyopisthocotylea</taxon>
        <taxon>Polystomatidea</taxon>
        <taxon>Polystomatidae</taxon>
        <taxon>Protopolystoma</taxon>
    </lineage>
</organism>